<dbReference type="PANTHER" id="PTHR34239:SF2">
    <property type="entry name" value="TRANSPOSABLE ELEMENT P TRANSPOSASE_THAP9 CONSERVED DOMAIN-CONTAINING PROTEIN"/>
    <property type="match status" value="1"/>
</dbReference>
<accession>A0AAD9VJZ9</accession>
<dbReference type="PANTHER" id="PTHR34239">
    <property type="entry name" value="APPLE DOMAIN-CONTAINING PROTEIN"/>
    <property type="match status" value="1"/>
</dbReference>
<dbReference type="AlphaFoldDB" id="A0AAD9VJZ9"/>
<dbReference type="Proteomes" id="UP001258017">
    <property type="component" value="Unassembled WGS sequence"/>
</dbReference>
<evidence type="ECO:0000256" key="1">
    <source>
        <dbReference type="SAM" id="MobiDB-lite"/>
    </source>
</evidence>
<dbReference type="EMBL" id="JAIFRP010004279">
    <property type="protein sequence ID" value="KAK2577576.1"/>
    <property type="molecule type" value="Genomic_DNA"/>
</dbReference>
<keyword evidence="3" id="KW-1185">Reference proteome</keyword>
<reference evidence="2" key="2">
    <citation type="journal article" date="2023" name="Commun. Biol.">
        <title>Intrasexual cuticular hydrocarbon dimorphism in a wasp sheds light on hydrocarbon biosynthesis genes in Hymenoptera.</title>
        <authorList>
            <person name="Moris V.C."/>
            <person name="Podsiadlowski L."/>
            <person name="Martin S."/>
            <person name="Oeyen J.P."/>
            <person name="Donath A."/>
            <person name="Petersen M."/>
            <person name="Wilbrandt J."/>
            <person name="Misof B."/>
            <person name="Liedtke D."/>
            <person name="Thamm M."/>
            <person name="Scheiner R."/>
            <person name="Schmitt T."/>
            <person name="Niehuis O."/>
        </authorList>
    </citation>
    <scope>NUCLEOTIDE SEQUENCE</scope>
    <source>
        <strain evidence="2">GBR_01_08_01A</strain>
    </source>
</reference>
<sequence>MKDLGSSSHARRNITKKSHEAGHARVRGKNDENEPPPNTNENTQNEEIEPEIENEILEILGKDPSTEQAKEHPIHSQLVARWNGWITEGLPKEEKTEVLSKFSRKGSCKLEEPGLNPEVAASMNESAIKRDKHFLTLQNTLGSAIAALGAGTTRIIMQKEGLNERIKILEYLSDAGKILTDFHHSLTLARKSFISPGLPKEIRDVLENVKTDTLLYGEKLSERIKESQSIEKIGQNIRPQESTKKPSIRSTIALTLCGRRRSTGVRRCGRQVLEPAVKKIFTSHICVLQIKALFK</sequence>
<reference evidence="2" key="1">
    <citation type="submission" date="2021-08" db="EMBL/GenBank/DDBJ databases">
        <authorList>
            <person name="Misof B."/>
            <person name="Oliver O."/>
            <person name="Podsiadlowski L."/>
            <person name="Donath A."/>
            <person name="Peters R."/>
            <person name="Mayer C."/>
            <person name="Rust J."/>
            <person name="Gunkel S."/>
            <person name="Lesny P."/>
            <person name="Martin S."/>
            <person name="Oeyen J.P."/>
            <person name="Petersen M."/>
            <person name="Panagiotis P."/>
            <person name="Wilbrandt J."/>
            <person name="Tanja T."/>
        </authorList>
    </citation>
    <scope>NUCLEOTIDE SEQUENCE</scope>
    <source>
        <strain evidence="2">GBR_01_08_01A</strain>
        <tissue evidence="2">Thorax + abdomen</tissue>
    </source>
</reference>
<evidence type="ECO:0000313" key="3">
    <source>
        <dbReference type="Proteomes" id="UP001258017"/>
    </source>
</evidence>
<comment type="caution">
    <text evidence="2">The sequence shown here is derived from an EMBL/GenBank/DDBJ whole genome shotgun (WGS) entry which is preliminary data.</text>
</comment>
<feature type="compositionally biased region" description="Basic and acidic residues" evidence="1">
    <location>
        <begin position="17"/>
        <end position="32"/>
    </location>
</feature>
<organism evidence="2 3">
    <name type="scientific">Odynerus spinipes</name>
    <dbReference type="NCBI Taxonomy" id="1348599"/>
    <lineage>
        <taxon>Eukaryota</taxon>
        <taxon>Metazoa</taxon>
        <taxon>Ecdysozoa</taxon>
        <taxon>Arthropoda</taxon>
        <taxon>Hexapoda</taxon>
        <taxon>Insecta</taxon>
        <taxon>Pterygota</taxon>
        <taxon>Neoptera</taxon>
        <taxon>Endopterygota</taxon>
        <taxon>Hymenoptera</taxon>
        <taxon>Apocrita</taxon>
        <taxon>Aculeata</taxon>
        <taxon>Vespoidea</taxon>
        <taxon>Vespidae</taxon>
        <taxon>Eumeninae</taxon>
        <taxon>Odynerus</taxon>
    </lineage>
</organism>
<proteinExistence type="predicted"/>
<name>A0AAD9VJZ9_9HYME</name>
<feature type="region of interest" description="Disordered" evidence="1">
    <location>
        <begin position="1"/>
        <end position="49"/>
    </location>
</feature>
<evidence type="ECO:0000313" key="2">
    <source>
        <dbReference type="EMBL" id="KAK2577576.1"/>
    </source>
</evidence>
<protein>
    <submittedName>
        <fullName evidence="2">Uncharacterized protein</fullName>
    </submittedName>
</protein>
<gene>
    <name evidence="2" type="ORF">KPH14_012787</name>
</gene>